<proteinExistence type="predicted"/>
<sequence>MIHPAPGIVYHASKSGESQNSPKHLSAPPPPTKPLGAPRQRYPPSRYAFNARYSQTTDVLVPRCFGDDDLTSVN</sequence>
<organism evidence="2 3">
    <name type="scientific">Acanthoscelides obtectus</name>
    <name type="common">Bean weevil</name>
    <name type="synonym">Bruchus obtectus</name>
    <dbReference type="NCBI Taxonomy" id="200917"/>
    <lineage>
        <taxon>Eukaryota</taxon>
        <taxon>Metazoa</taxon>
        <taxon>Ecdysozoa</taxon>
        <taxon>Arthropoda</taxon>
        <taxon>Hexapoda</taxon>
        <taxon>Insecta</taxon>
        <taxon>Pterygota</taxon>
        <taxon>Neoptera</taxon>
        <taxon>Endopterygota</taxon>
        <taxon>Coleoptera</taxon>
        <taxon>Polyphaga</taxon>
        <taxon>Cucujiformia</taxon>
        <taxon>Chrysomeloidea</taxon>
        <taxon>Chrysomelidae</taxon>
        <taxon>Bruchinae</taxon>
        <taxon>Bruchini</taxon>
        <taxon>Acanthoscelides</taxon>
    </lineage>
</organism>
<accession>A0A9P0KKV8</accession>
<reference evidence="2" key="1">
    <citation type="submission" date="2022-03" db="EMBL/GenBank/DDBJ databases">
        <authorList>
            <person name="Sayadi A."/>
        </authorList>
    </citation>
    <scope>NUCLEOTIDE SEQUENCE</scope>
</reference>
<protein>
    <submittedName>
        <fullName evidence="2">Uncharacterized protein</fullName>
    </submittedName>
</protein>
<dbReference type="AlphaFoldDB" id="A0A9P0KKV8"/>
<dbReference type="Proteomes" id="UP001152888">
    <property type="component" value="Unassembled WGS sequence"/>
</dbReference>
<evidence type="ECO:0000313" key="2">
    <source>
        <dbReference type="EMBL" id="CAH1976508.1"/>
    </source>
</evidence>
<keyword evidence="3" id="KW-1185">Reference proteome</keyword>
<gene>
    <name evidence="2" type="ORF">ACAOBT_LOCUS12155</name>
</gene>
<feature type="region of interest" description="Disordered" evidence="1">
    <location>
        <begin position="1"/>
        <end position="44"/>
    </location>
</feature>
<dbReference type="EMBL" id="CAKOFQ010006848">
    <property type="protein sequence ID" value="CAH1976508.1"/>
    <property type="molecule type" value="Genomic_DNA"/>
</dbReference>
<evidence type="ECO:0000313" key="3">
    <source>
        <dbReference type="Proteomes" id="UP001152888"/>
    </source>
</evidence>
<comment type="caution">
    <text evidence="2">The sequence shown here is derived from an EMBL/GenBank/DDBJ whole genome shotgun (WGS) entry which is preliminary data.</text>
</comment>
<name>A0A9P0KKV8_ACAOB</name>
<evidence type="ECO:0000256" key="1">
    <source>
        <dbReference type="SAM" id="MobiDB-lite"/>
    </source>
</evidence>